<dbReference type="AlphaFoldDB" id="A0A2V0NLJ5"/>
<name>A0A2V0NLJ5_9CHLO</name>
<reference evidence="2 3" key="1">
    <citation type="journal article" date="2018" name="Sci. Rep.">
        <title>Raphidocelis subcapitata (=Pseudokirchneriella subcapitata) provides an insight into genome evolution and environmental adaptations in the Sphaeropleales.</title>
        <authorList>
            <person name="Suzuki S."/>
            <person name="Yamaguchi H."/>
            <person name="Nakajima N."/>
            <person name="Kawachi M."/>
        </authorList>
    </citation>
    <scope>NUCLEOTIDE SEQUENCE [LARGE SCALE GENOMIC DNA]</scope>
    <source>
        <strain evidence="2 3">NIES-35</strain>
    </source>
</reference>
<dbReference type="OrthoDB" id="548190at2759"/>
<protein>
    <submittedName>
        <fullName evidence="2">Uncharacterized protein</fullName>
    </submittedName>
</protein>
<sequence length="257" mass="26383">MLSAQRDAVTAAPPSDAANAEGSPLTREEAASLRAALQRWPCGAEQLPAEASDALRAGLSKQFDDLPLLEGAMLLAEQRHLEAKRRGGEGAAGPRGVSVWQPVFASAGGFPRLLYIPVPEYFDLRAASDAAAAASDAAAAAALDAAADAASARGGPPGKLPGAVDVVTELGPVTTHFLGACGWRGGEVFEYRIDSCRVEVPAWGWGFTVPFKLNNALTFVHFDGSAGLGVARSRLGGTMLLAADPPAAAAALQGRRA</sequence>
<evidence type="ECO:0000313" key="2">
    <source>
        <dbReference type="EMBL" id="GBF88286.1"/>
    </source>
</evidence>
<accession>A0A2V0NLJ5</accession>
<dbReference type="InParanoid" id="A0A2V0NLJ5"/>
<comment type="caution">
    <text evidence="2">The sequence shown here is derived from an EMBL/GenBank/DDBJ whole genome shotgun (WGS) entry which is preliminary data.</text>
</comment>
<evidence type="ECO:0000313" key="3">
    <source>
        <dbReference type="Proteomes" id="UP000247498"/>
    </source>
</evidence>
<feature type="region of interest" description="Disordered" evidence="1">
    <location>
        <begin position="1"/>
        <end position="27"/>
    </location>
</feature>
<gene>
    <name evidence="2" type="ORF">Rsub_00998</name>
</gene>
<keyword evidence="3" id="KW-1185">Reference proteome</keyword>
<organism evidence="2 3">
    <name type="scientific">Raphidocelis subcapitata</name>
    <dbReference type="NCBI Taxonomy" id="307507"/>
    <lineage>
        <taxon>Eukaryota</taxon>
        <taxon>Viridiplantae</taxon>
        <taxon>Chlorophyta</taxon>
        <taxon>core chlorophytes</taxon>
        <taxon>Chlorophyceae</taxon>
        <taxon>CS clade</taxon>
        <taxon>Sphaeropleales</taxon>
        <taxon>Selenastraceae</taxon>
        <taxon>Raphidocelis</taxon>
    </lineage>
</organism>
<proteinExistence type="predicted"/>
<dbReference type="EMBL" id="BDRX01000004">
    <property type="protein sequence ID" value="GBF88286.1"/>
    <property type="molecule type" value="Genomic_DNA"/>
</dbReference>
<dbReference type="Proteomes" id="UP000247498">
    <property type="component" value="Unassembled WGS sequence"/>
</dbReference>
<evidence type="ECO:0000256" key="1">
    <source>
        <dbReference type="SAM" id="MobiDB-lite"/>
    </source>
</evidence>